<keyword evidence="6" id="KW-0963">Cytoplasm</keyword>
<evidence type="ECO:0000256" key="1">
    <source>
        <dbReference type="ARBA" id="ARBA00007921"/>
    </source>
</evidence>
<dbReference type="InterPro" id="IPR005662">
    <property type="entry name" value="GTPase_Era-like"/>
</dbReference>
<comment type="caution">
    <text evidence="11">The sequence shown here is derived from an EMBL/GenBank/DDBJ whole genome shotgun (WGS) entry which is preliminary data.</text>
</comment>
<dbReference type="PANTHER" id="PTHR42698:SF1">
    <property type="entry name" value="GTPASE ERA, MITOCHONDRIAL"/>
    <property type="match status" value="1"/>
</dbReference>
<evidence type="ECO:0000256" key="4">
    <source>
        <dbReference type="ARBA" id="ARBA00022884"/>
    </source>
</evidence>
<feature type="domain" description="KH type-2" evidence="9">
    <location>
        <begin position="218"/>
        <end position="294"/>
    </location>
</feature>
<dbReference type="InterPro" id="IPR030388">
    <property type="entry name" value="G_ERA_dom"/>
</dbReference>
<feature type="binding site" evidence="6">
    <location>
        <begin position="65"/>
        <end position="69"/>
    </location>
    <ligand>
        <name>GTP</name>
        <dbReference type="ChEBI" id="CHEBI:37565"/>
    </ligand>
</feature>
<protein>
    <recommendedName>
        <fullName evidence="2 6">GTPase Era</fullName>
    </recommendedName>
</protein>
<proteinExistence type="inferred from homology"/>
<dbReference type="PROSITE" id="PS50823">
    <property type="entry name" value="KH_TYPE_2"/>
    <property type="match status" value="1"/>
</dbReference>
<dbReference type="PANTHER" id="PTHR42698">
    <property type="entry name" value="GTPASE ERA"/>
    <property type="match status" value="1"/>
</dbReference>
<dbReference type="GO" id="GO:0005829">
    <property type="term" value="C:cytosol"/>
    <property type="evidence" value="ECO:0007669"/>
    <property type="project" value="TreeGrafter"/>
</dbReference>
<dbReference type="NCBIfam" id="TIGR00436">
    <property type="entry name" value="era"/>
    <property type="match status" value="1"/>
</dbReference>
<dbReference type="Pfam" id="PF07650">
    <property type="entry name" value="KH_2"/>
    <property type="match status" value="1"/>
</dbReference>
<dbReference type="GO" id="GO:0070181">
    <property type="term" value="F:small ribosomal subunit rRNA binding"/>
    <property type="evidence" value="ECO:0007669"/>
    <property type="project" value="UniProtKB-UniRule"/>
</dbReference>
<dbReference type="AlphaFoldDB" id="A0A0G0LJP7"/>
<dbReference type="PRINTS" id="PR00326">
    <property type="entry name" value="GTP1OBG"/>
</dbReference>
<evidence type="ECO:0000256" key="7">
    <source>
        <dbReference type="PROSITE-ProRule" id="PRU01050"/>
    </source>
</evidence>
<keyword evidence="6" id="KW-0699">rRNA-binding</keyword>
<comment type="subcellular location">
    <subcellularLocation>
        <location evidence="6">Cytoplasm</location>
    </subcellularLocation>
    <subcellularLocation>
        <location evidence="6">Cell membrane</location>
        <topology evidence="6">Peripheral membrane protein</topology>
    </subcellularLocation>
</comment>
<feature type="region of interest" description="G2" evidence="7">
    <location>
        <begin position="44"/>
        <end position="48"/>
    </location>
</feature>
<dbReference type="CDD" id="cd22534">
    <property type="entry name" value="KH-II_Era"/>
    <property type="match status" value="1"/>
</dbReference>
<evidence type="ECO:0000259" key="10">
    <source>
        <dbReference type="PROSITE" id="PS51713"/>
    </source>
</evidence>
<comment type="subunit">
    <text evidence="6">Monomer.</text>
</comment>
<dbReference type="GO" id="GO:0005525">
    <property type="term" value="F:GTP binding"/>
    <property type="evidence" value="ECO:0007669"/>
    <property type="project" value="UniProtKB-UniRule"/>
</dbReference>
<dbReference type="Gene3D" id="3.30.300.20">
    <property type="match status" value="1"/>
</dbReference>
<feature type="region of interest" description="G4" evidence="7">
    <location>
        <begin position="128"/>
        <end position="131"/>
    </location>
</feature>
<evidence type="ECO:0000256" key="5">
    <source>
        <dbReference type="ARBA" id="ARBA00023134"/>
    </source>
</evidence>
<evidence type="ECO:0000256" key="8">
    <source>
        <dbReference type="RuleBase" id="RU003761"/>
    </source>
</evidence>
<dbReference type="NCBIfam" id="NF000908">
    <property type="entry name" value="PRK00089.1"/>
    <property type="match status" value="1"/>
</dbReference>
<evidence type="ECO:0000256" key="2">
    <source>
        <dbReference type="ARBA" id="ARBA00020484"/>
    </source>
</evidence>
<dbReference type="HAMAP" id="MF_00367">
    <property type="entry name" value="GTPase_Era"/>
    <property type="match status" value="1"/>
</dbReference>
<dbReference type="InterPro" id="IPR015946">
    <property type="entry name" value="KH_dom-like_a/b"/>
</dbReference>
<keyword evidence="3 6" id="KW-0547">Nucleotide-binding</keyword>
<gene>
    <name evidence="6" type="primary">era</name>
    <name evidence="11" type="ORF">UT14_C0018G0012</name>
</gene>
<feature type="region of interest" description="G3" evidence="7">
    <location>
        <begin position="65"/>
        <end position="68"/>
    </location>
</feature>
<keyword evidence="5 6" id="KW-0342">GTP-binding</keyword>
<dbReference type="Gene3D" id="3.40.50.300">
    <property type="entry name" value="P-loop containing nucleotide triphosphate hydrolases"/>
    <property type="match status" value="1"/>
</dbReference>
<keyword evidence="4 6" id="KW-0694">RNA-binding</keyword>
<dbReference type="InterPro" id="IPR009019">
    <property type="entry name" value="KH_sf_prok-type"/>
</dbReference>
<sequence length="302" mass="34645">MKITENKDLKFGRVVLVGRPNTGKSTLLNAIMNQKVAITSPLPQTTRKNTRVIYSSDKGKIIFSDTPGIFNKVEDYVSKKVNLQAPKEILRADVVVCLVDISRPKGDEENKVIGMVRKSRAKKVLVYNKIDLAVGTHDYLPQYNFLEDEFDATVSISALKNKHVKQVINEIFNLLPVKPENEIIKDIEVLSMTNRPLIGISSDEYISELVREKAYLFLRKELPYSVNVEVTEIKEKKNIIVIKAKILTTNERYKKMIIGKDGRRIKEIGFNARKELELMSGKKIFLDLWVETDKHWPERVMV</sequence>
<dbReference type="GO" id="GO:0005886">
    <property type="term" value="C:plasma membrane"/>
    <property type="evidence" value="ECO:0007669"/>
    <property type="project" value="UniProtKB-SubCell"/>
</dbReference>
<dbReference type="InterPro" id="IPR004044">
    <property type="entry name" value="KH_dom_type_2"/>
</dbReference>
<feature type="region of interest" description="G1" evidence="7">
    <location>
        <begin position="18"/>
        <end position="25"/>
    </location>
</feature>
<dbReference type="InterPro" id="IPR027417">
    <property type="entry name" value="P-loop_NTPase"/>
</dbReference>
<evidence type="ECO:0000256" key="3">
    <source>
        <dbReference type="ARBA" id="ARBA00022741"/>
    </source>
</evidence>
<feature type="region of interest" description="G5" evidence="7">
    <location>
        <begin position="156"/>
        <end position="158"/>
    </location>
</feature>
<keyword evidence="6" id="KW-1003">Cell membrane</keyword>
<dbReference type="Proteomes" id="UP000033841">
    <property type="component" value="Unassembled WGS sequence"/>
</dbReference>
<dbReference type="SUPFAM" id="SSF54814">
    <property type="entry name" value="Prokaryotic type KH domain (KH-domain type II)"/>
    <property type="match status" value="1"/>
</dbReference>
<dbReference type="InterPro" id="IPR006073">
    <property type="entry name" value="GTP-bd"/>
</dbReference>
<keyword evidence="6" id="KW-0690">Ribosome biogenesis</keyword>
<accession>A0A0G0LJP7</accession>
<dbReference type="Pfam" id="PF01926">
    <property type="entry name" value="MMR_HSR1"/>
    <property type="match status" value="1"/>
</dbReference>
<dbReference type="CDD" id="cd04163">
    <property type="entry name" value="Era"/>
    <property type="match status" value="1"/>
</dbReference>
<dbReference type="GO" id="GO:0000028">
    <property type="term" value="P:ribosomal small subunit assembly"/>
    <property type="evidence" value="ECO:0007669"/>
    <property type="project" value="TreeGrafter"/>
</dbReference>
<feature type="domain" description="Era-type G" evidence="10">
    <location>
        <begin position="10"/>
        <end position="177"/>
    </location>
</feature>
<dbReference type="SUPFAM" id="SSF52540">
    <property type="entry name" value="P-loop containing nucleoside triphosphate hydrolases"/>
    <property type="match status" value="1"/>
</dbReference>
<dbReference type="GO" id="GO:0003924">
    <property type="term" value="F:GTPase activity"/>
    <property type="evidence" value="ECO:0007669"/>
    <property type="project" value="UniProtKB-UniRule"/>
</dbReference>
<dbReference type="GO" id="GO:0043024">
    <property type="term" value="F:ribosomal small subunit binding"/>
    <property type="evidence" value="ECO:0007669"/>
    <property type="project" value="TreeGrafter"/>
</dbReference>
<keyword evidence="6" id="KW-0472">Membrane</keyword>
<comment type="similarity">
    <text evidence="1 6 7 8">Belongs to the TRAFAC class TrmE-Era-EngA-EngB-Septin-like GTPase superfamily. Era GTPase family.</text>
</comment>
<comment type="function">
    <text evidence="6">An essential GTPase that binds both GDP and GTP, with rapid nucleotide exchange. Plays a role in 16S rRNA processing and 30S ribosomal subunit biogenesis and possibly also in cell cycle regulation and energy metabolism.</text>
</comment>
<evidence type="ECO:0000313" key="12">
    <source>
        <dbReference type="Proteomes" id="UP000033841"/>
    </source>
</evidence>
<evidence type="ECO:0000256" key="6">
    <source>
        <dbReference type="HAMAP-Rule" id="MF_00367"/>
    </source>
</evidence>
<dbReference type="PROSITE" id="PS51713">
    <property type="entry name" value="G_ERA"/>
    <property type="match status" value="1"/>
</dbReference>
<organism evidence="11 12">
    <name type="scientific">Candidatus Shapirobacteria bacterium GW2011_GWE1_38_92</name>
    <dbReference type="NCBI Taxonomy" id="1618489"/>
    <lineage>
        <taxon>Bacteria</taxon>
        <taxon>Candidatus Shapironibacteriota</taxon>
    </lineage>
</organism>
<reference evidence="11 12" key="1">
    <citation type="journal article" date="2015" name="Nature">
        <title>rRNA introns, odd ribosomes, and small enigmatic genomes across a large radiation of phyla.</title>
        <authorList>
            <person name="Brown C.T."/>
            <person name="Hug L.A."/>
            <person name="Thomas B.C."/>
            <person name="Sharon I."/>
            <person name="Castelle C.J."/>
            <person name="Singh A."/>
            <person name="Wilkins M.J."/>
            <person name="Williams K.H."/>
            <person name="Banfield J.F."/>
        </authorList>
    </citation>
    <scope>NUCLEOTIDE SEQUENCE [LARGE SCALE GENOMIC DNA]</scope>
</reference>
<evidence type="ECO:0000313" key="11">
    <source>
        <dbReference type="EMBL" id="KKQ91257.1"/>
    </source>
</evidence>
<dbReference type="InterPro" id="IPR005225">
    <property type="entry name" value="Small_GTP-bd"/>
</dbReference>
<dbReference type="NCBIfam" id="TIGR00231">
    <property type="entry name" value="small_GTP"/>
    <property type="match status" value="1"/>
</dbReference>
<evidence type="ECO:0000259" key="9">
    <source>
        <dbReference type="PROSITE" id="PS50823"/>
    </source>
</evidence>
<dbReference type="EMBL" id="LBVR01000018">
    <property type="protein sequence ID" value="KKQ91257.1"/>
    <property type="molecule type" value="Genomic_DNA"/>
</dbReference>
<feature type="binding site" evidence="6">
    <location>
        <begin position="18"/>
        <end position="25"/>
    </location>
    <ligand>
        <name>GTP</name>
        <dbReference type="ChEBI" id="CHEBI:37565"/>
    </ligand>
</feature>
<name>A0A0G0LJP7_9BACT</name>
<feature type="binding site" evidence="6">
    <location>
        <begin position="128"/>
        <end position="131"/>
    </location>
    <ligand>
        <name>GTP</name>
        <dbReference type="ChEBI" id="CHEBI:37565"/>
    </ligand>
</feature>